<dbReference type="PANTHER" id="PTHR39966">
    <property type="entry name" value="BLL2471 PROTEIN-RELATED"/>
    <property type="match status" value="1"/>
</dbReference>
<dbReference type="GO" id="GO:0005886">
    <property type="term" value="C:plasma membrane"/>
    <property type="evidence" value="ECO:0007669"/>
    <property type="project" value="TreeGrafter"/>
</dbReference>
<protein>
    <submittedName>
        <fullName evidence="2">Putative hemerythrin HHE cation binding domain protein</fullName>
    </submittedName>
</protein>
<dbReference type="AlphaFoldDB" id="K0IMV4"/>
<dbReference type="PANTHER" id="PTHR39966:SF1">
    <property type="entry name" value="HEMERYTHRIN-LIKE DOMAIN-CONTAINING PROTEIN"/>
    <property type="match status" value="1"/>
</dbReference>
<gene>
    <name evidence="2" type="ordered locus">Ngar_c13410</name>
</gene>
<organism evidence="2 3">
    <name type="scientific">Nitrososphaera gargensis (strain Ga9.2)</name>
    <dbReference type="NCBI Taxonomy" id="1237085"/>
    <lineage>
        <taxon>Archaea</taxon>
        <taxon>Nitrososphaerota</taxon>
        <taxon>Nitrososphaeria</taxon>
        <taxon>Nitrososphaerales</taxon>
        <taxon>Nitrososphaeraceae</taxon>
        <taxon>Nitrososphaera</taxon>
    </lineage>
</organism>
<accession>K0IMV4</accession>
<reference evidence="2 3" key="1">
    <citation type="journal article" date="2012" name="Environ. Microbiol.">
        <title>The genome of the ammonia-oxidizing Candidatus Nitrososphaera gargensis: insights into metabolic versatility and environmental adaptations.</title>
        <authorList>
            <person name="Spang A."/>
            <person name="Poehlein A."/>
            <person name="Offre P."/>
            <person name="Zumbragel S."/>
            <person name="Haider S."/>
            <person name="Rychlik N."/>
            <person name="Nowka B."/>
            <person name="Schmeisser C."/>
            <person name="Lebedeva E.V."/>
            <person name="Rattei T."/>
            <person name="Bohm C."/>
            <person name="Schmid M."/>
            <person name="Galushko A."/>
            <person name="Hatzenpichler R."/>
            <person name="Weinmaier T."/>
            <person name="Daniel R."/>
            <person name="Schleper C."/>
            <person name="Spieck E."/>
            <person name="Streit W."/>
            <person name="Wagner M."/>
        </authorList>
    </citation>
    <scope>NUCLEOTIDE SEQUENCE [LARGE SCALE GENOMIC DNA]</scope>
    <source>
        <strain evidence="3">Ga9.2</strain>
    </source>
</reference>
<dbReference type="OrthoDB" id="131831at2157"/>
<dbReference type="InterPro" id="IPR012312">
    <property type="entry name" value="Hemerythrin-like"/>
</dbReference>
<dbReference type="CDD" id="cd12108">
    <property type="entry name" value="Hr-like"/>
    <property type="match status" value="1"/>
</dbReference>
<evidence type="ECO:0000313" key="2">
    <source>
        <dbReference type="EMBL" id="AFU58279.1"/>
    </source>
</evidence>
<dbReference type="STRING" id="1237085.Ngar_c13410"/>
<dbReference type="HOGENOM" id="CLU_095978_2_0_2"/>
<sequence length="181" mass="20363">MSTESLRKDHHLIEKMLKALDTTAALLKSGKTIPAPILDQMIDFTKNFTLVCHHGKEEDSLFPALEKSGMPREGGPIARMLFEHEVTKQLASKLEESAKIYLQSGRADSLVADIKGYIDHVALHLAKENHRLFMMADMILQGKADQINRDLARSEEEKLKELGKTRSHYEKLVSDIELGLA</sequence>
<dbReference type="EMBL" id="CP002408">
    <property type="protein sequence ID" value="AFU58279.1"/>
    <property type="molecule type" value="Genomic_DNA"/>
</dbReference>
<evidence type="ECO:0000259" key="1">
    <source>
        <dbReference type="Pfam" id="PF01814"/>
    </source>
</evidence>
<dbReference type="Pfam" id="PF01814">
    <property type="entry name" value="Hemerythrin"/>
    <property type="match status" value="1"/>
</dbReference>
<feature type="domain" description="Hemerythrin-like" evidence="1">
    <location>
        <begin position="3"/>
        <end position="136"/>
    </location>
</feature>
<dbReference type="Proteomes" id="UP000008037">
    <property type="component" value="Chromosome"/>
</dbReference>
<dbReference type="InParanoid" id="K0IMV4"/>
<evidence type="ECO:0000313" key="3">
    <source>
        <dbReference type="Proteomes" id="UP000008037"/>
    </source>
</evidence>
<keyword evidence="3" id="KW-1185">Reference proteome</keyword>
<proteinExistence type="predicted"/>
<dbReference type="GeneID" id="13797600"/>
<dbReference type="RefSeq" id="WP_015018816.1">
    <property type="nucleotide sequence ID" value="NC_018719.1"/>
</dbReference>
<dbReference type="BioCyc" id="CNIT1237085:G1324-1339-MONOMER"/>
<dbReference type="Gene3D" id="1.20.120.520">
    <property type="entry name" value="nmb1532 protein domain like"/>
    <property type="match status" value="1"/>
</dbReference>
<name>K0IMV4_NITGG</name>
<dbReference type="KEGG" id="nga:Ngar_c13410"/>